<name>A0A7D5YGA1_9ACTN</name>
<dbReference type="GO" id="GO:0003677">
    <property type="term" value="F:DNA binding"/>
    <property type="evidence" value="ECO:0007669"/>
    <property type="project" value="UniProtKB-UniRule"/>
</dbReference>
<dbReference type="PANTHER" id="PTHR47506">
    <property type="entry name" value="TRANSCRIPTIONAL REGULATORY PROTEIN"/>
    <property type="match status" value="1"/>
</dbReference>
<keyword evidence="2 4" id="KW-0238">DNA-binding</keyword>
<dbReference type="PANTHER" id="PTHR47506:SF6">
    <property type="entry name" value="HTH-TYPE TRANSCRIPTIONAL REPRESSOR NEMR"/>
    <property type="match status" value="1"/>
</dbReference>
<evidence type="ECO:0000256" key="3">
    <source>
        <dbReference type="ARBA" id="ARBA00023163"/>
    </source>
</evidence>
<dbReference type="SUPFAM" id="SSF46689">
    <property type="entry name" value="Homeodomain-like"/>
    <property type="match status" value="1"/>
</dbReference>
<proteinExistence type="predicted"/>
<dbReference type="InterPro" id="IPR009057">
    <property type="entry name" value="Homeodomain-like_sf"/>
</dbReference>
<gene>
    <name evidence="6" type="ORF">HZU44_18950</name>
</gene>
<organism evidence="6">
    <name type="scientific">Micromonospora carbonacea</name>
    <dbReference type="NCBI Taxonomy" id="47853"/>
    <lineage>
        <taxon>Bacteria</taxon>
        <taxon>Bacillati</taxon>
        <taxon>Actinomycetota</taxon>
        <taxon>Actinomycetes</taxon>
        <taxon>Micromonosporales</taxon>
        <taxon>Micromonosporaceae</taxon>
        <taxon>Micromonospora</taxon>
    </lineage>
</organism>
<evidence type="ECO:0000256" key="4">
    <source>
        <dbReference type="PROSITE-ProRule" id="PRU00335"/>
    </source>
</evidence>
<feature type="DNA-binding region" description="H-T-H motif" evidence="4">
    <location>
        <begin position="32"/>
        <end position="51"/>
    </location>
</feature>
<dbReference type="Gene3D" id="1.10.357.10">
    <property type="entry name" value="Tetracycline Repressor, domain 2"/>
    <property type="match status" value="1"/>
</dbReference>
<evidence type="ECO:0000259" key="5">
    <source>
        <dbReference type="PROSITE" id="PS50977"/>
    </source>
</evidence>
<dbReference type="InterPro" id="IPR001647">
    <property type="entry name" value="HTH_TetR"/>
</dbReference>
<protein>
    <submittedName>
        <fullName evidence="6">TetR/AcrR family transcriptional regulator</fullName>
    </submittedName>
</protein>
<evidence type="ECO:0000256" key="1">
    <source>
        <dbReference type="ARBA" id="ARBA00023015"/>
    </source>
</evidence>
<feature type="domain" description="HTH tetR-type" evidence="5">
    <location>
        <begin position="9"/>
        <end position="69"/>
    </location>
</feature>
<dbReference type="AlphaFoldDB" id="A0A7D5YGA1"/>
<keyword evidence="1" id="KW-0805">Transcription regulation</keyword>
<evidence type="ECO:0000313" key="6">
    <source>
        <dbReference type="EMBL" id="QLJ96954.1"/>
    </source>
</evidence>
<dbReference type="PROSITE" id="PS50977">
    <property type="entry name" value="HTH_TETR_2"/>
    <property type="match status" value="1"/>
</dbReference>
<reference evidence="6" key="1">
    <citation type="submission" date="2020-08" db="EMBL/GenBank/DDBJ databases">
        <title>A bifunctional nitrone conjugated secondary metabolite targeting the ribosome.</title>
        <authorList>
            <person name="Limbrick E.M."/>
            <person name="Graf M."/>
            <person name="Derewacz D.K."/>
            <person name="Nguyen F."/>
            <person name="Spraggins J.M."/>
            <person name="Wieland M."/>
            <person name="Ynigez-Gutierrez A.E."/>
            <person name="Reisman B.J."/>
            <person name="Zinshteyn B."/>
            <person name="McCulloch K."/>
            <person name="Iverson T.M."/>
            <person name="Green R."/>
            <person name="Wilson D.N."/>
            <person name="Bachmann B.O."/>
        </authorList>
    </citation>
    <scope>NUCLEOTIDE SEQUENCE</scope>
    <source>
        <strain evidence="6">Africana</strain>
    </source>
</reference>
<dbReference type="EMBL" id="CP058905">
    <property type="protein sequence ID" value="QLJ96954.1"/>
    <property type="molecule type" value="Genomic_DNA"/>
</dbReference>
<keyword evidence="3" id="KW-0804">Transcription</keyword>
<accession>A0A7D5YGA1</accession>
<evidence type="ECO:0000256" key="2">
    <source>
        <dbReference type="ARBA" id="ARBA00023125"/>
    </source>
</evidence>
<sequence>MEMERATAGQRRVQAVAIGMGAFADHGLTTAAVQHVADRLGLSQPYVFRLFGSQQAFFLACLDELEERFRAVIRRAAAAAPDVPLPAMRAEFRDLLADEVHSGLWMQASALVRRNDKIARRLRALIAGVLAEVDRLATTTPDELLRFVADGALTVQSRALGVDVRDGIQDAVESLRKRPVAEAVAR</sequence>